<proteinExistence type="predicted"/>
<gene>
    <name evidence="3" type="ORF">E7V67_012305</name>
</gene>
<keyword evidence="4" id="KW-1185">Reference proteome</keyword>
<dbReference type="Gene3D" id="1.20.120.1490">
    <property type="match status" value="1"/>
</dbReference>
<evidence type="ECO:0000313" key="4">
    <source>
        <dbReference type="Proteomes" id="UP000321323"/>
    </source>
</evidence>
<accession>A0ABZ1USY5</accession>
<feature type="chain" id="PRO_5047156908" evidence="2">
    <location>
        <begin position="25"/>
        <end position="189"/>
    </location>
</feature>
<feature type="signal peptide" evidence="2">
    <location>
        <begin position="1"/>
        <end position="24"/>
    </location>
</feature>
<dbReference type="Pfam" id="PF13801">
    <property type="entry name" value="Metal_resist"/>
    <property type="match status" value="1"/>
</dbReference>
<dbReference type="Proteomes" id="UP000321323">
    <property type="component" value="Chromosome"/>
</dbReference>
<evidence type="ECO:0000256" key="1">
    <source>
        <dbReference type="SAM" id="MobiDB-lite"/>
    </source>
</evidence>
<sequence length="189" mass="20236">MNKMNKMLTMLAAAALALPLASHAAVDGEDGGPAPRGFQDAGAPETRPLPPRQEALRGGDDFGRPRGPHAAPPCWLSGAPGRAVPFLRGLELTETQEDKVFAILHAQAPYLREQHKAHEKAERALFALHGAAKYDDAAAAKLAQASAQAMANITLQHLRTEQKVLAVLTAEQRKQVEEAKARPGRPARP</sequence>
<name>A0ABZ1USY5_9BURK</name>
<reference evidence="3 4" key="1">
    <citation type="journal article" date="2019" name="Int. J. Syst. Evol. Microbiol.">
        <title>The Draft Whole-Genome Sequence of the Antibiotic Producer Empedobacter haloabium ATCC 31962 Provides Indications for Its Taxonomic Reclassification.</title>
        <authorList>
            <person name="Miess H."/>
            <person name="Arlt P."/>
            <person name="Apel A.K."/>
            <person name="Weber T."/>
            <person name="Nieselt K."/>
            <person name="Hanssen F."/>
            <person name="Czemmel S."/>
            <person name="Nahnsen S."/>
            <person name="Gross H."/>
        </authorList>
    </citation>
    <scope>NUCLEOTIDE SEQUENCE [LARGE SCALE GENOMIC DNA]</scope>
    <source>
        <strain evidence="3 4">ATCC 31962</strain>
    </source>
</reference>
<dbReference type="InterPro" id="IPR025961">
    <property type="entry name" value="Metal_resist"/>
</dbReference>
<evidence type="ECO:0000256" key="2">
    <source>
        <dbReference type="SAM" id="SignalP"/>
    </source>
</evidence>
<organism evidence="3 4">
    <name type="scientific">[Empedobacter] haloabium</name>
    <dbReference type="NCBI Taxonomy" id="592317"/>
    <lineage>
        <taxon>Bacteria</taxon>
        <taxon>Pseudomonadati</taxon>
        <taxon>Pseudomonadota</taxon>
        <taxon>Betaproteobacteria</taxon>
        <taxon>Burkholderiales</taxon>
        <taxon>Oxalobacteraceae</taxon>
        <taxon>Telluria group</taxon>
        <taxon>Telluria group incertae sedis</taxon>
    </lineage>
</organism>
<dbReference type="EMBL" id="CP136508">
    <property type="protein sequence ID" value="WUR15849.1"/>
    <property type="molecule type" value="Genomic_DNA"/>
</dbReference>
<feature type="compositionally biased region" description="Basic and acidic residues" evidence="1">
    <location>
        <begin position="54"/>
        <end position="64"/>
    </location>
</feature>
<dbReference type="PANTHER" id="PTHR38102">
    <property type="entry name" value="PERIPLASMIC CHAPERONE SPY"/>
    <property type="match status" value="1"/>
</dbReference>
<dbReference type="InterPro" id="IPR052211">
    <property type="entry name" value="Cpx_auxiliary_protein"/>
</dbReference>
<dbReference type="PANTHER" id="PTHR38102:SF1">
    <property type="entry name" value="PERIPLASMIC CHAPERONE SPY"/>
    <property type="match status" value="1"/>
</dbReference>
<keyword evidence="2" id="KW-0732">Signal</keyword>
<feature type="region of interest" description="Disordered" evidence="1">
    <location>
        <begin position="26"/>
        <end position="76"/>
    </location>
</feature>
<protein>
    <submittedName>
        <fullName evidence="3">Spy/CpxP family protein refolding chaperone</fullName>
    </submittedName>
</protein>
<evidence type="ECO:0000313" key="3">
    <source>
        <dbReference type="EMBL" id="WUR15849.1"/>
    </source>
</evidence>